<dbReference type="AlphaFoldDB" id="A0A1Q2GU35"/>
<evidence type="ECO:0000313" key="1">
    <source>
        <dbReference type="EMBL" id="AQP98629.1"/>
    </source>
</evidence>
<dbReference type="RefSeq" id="WP_077535355.1">
    <property type="nucleotide sequence ID" value="NZ_CP019628.1"/>
</dbReference>
<name>A0A1Q2GU35_9GAMM</name>
<reference evidence="1 2" key="1">
    <citation type="submission" date="2017-02" db="EMBL/GenBank/DDBJ databases">
        <title>Complete genome sequence of the cold-active Pseudoalteromonas aliena strain EH1 isolated from Arctic seawater.</title>
        <authorList>
            <person name="Kim E."/>
            <person name="Heo E."/>
            <person name="Kim H."/>
            <person name="Kim D."/>
        </authorList>
    </citation>
    <scope>NUCLEOTIDE SEQUENCE [LARGE SCALE GENOMIC DNA]</scope>
    <source>
        <strain evidence="1 2">EH1</strain>
    </source>
</reference>
<organism evidence="1 2">
    <name type="scientific">Pseudoalteromonas aliena</name>
    <dbReference type="NCBI Taxonomy" id="247523"/>
    <lineage>
        <taxon>Bacteria</taxon>
        <taxon>Pseudomonadati</taxon>
        <taxon>Pseudomonadota</taxon>
        <taxon>Gammaproteobacteria</taxon>
        <taxon>Alteromonadales</taxon>
        <taxon>Pseudoalteromonadaceae</taxon>
        <taxon>Pseudoalteromonas</taxon>
    </lineage>
</organism>
<dbReference type="KEGG" id="paln:B0W48_01730"/>
<evidence type="ECO:0000313" key="2">
    <source>
        <dbReference type="Proteomes" id="UP000188243"/>
    </source>
</evidence>
<sequence>MSESHEDYDEDEIKEAKAATDLINKIKLRCDKAKFEYDDASYSEEFGVIDIDLTVFIPSGRKKVDINLWDISDLTEFNKIEFEKYIIIGNYAAICCYENNTIEAAFTIINENSKISGFRKRRLLSAFGVKYSRGGKFQDSEIESKDTQQKTKIYISQLSNELKILTKVDNSLGTSIVIKTPKLKSHSDAIKILEKVTHSIFFGIEVQTSLAPVLSRRIQRKFNRLNGSQDKKIEFPKYEYDSGPISLYWYARNATNMPLLQFLAFYQSIEFYYPVYFRSEFNRKVRTILKDPSFNIERDSDISRITTIASTKTGGTEREQLKATLHGCIEPEELQNFIEGQKDRAEFFSSKQKGITSCVLNFKNRNIDIISQVADRIYDIRCKVVHVKAEDGEAELELLLPYTEEAEKLTYDIDLVQFLSQKVLICSSTPLKL</sequence>
<gene>
    <name evidence="1" type="ORF">B0W48_01730</name>
</gene>
<accession>A0A1Q2GU35</accession>
<protein>
    <submittedName>
        <fullName evidence="1">Uncharacterized protein</fullName>
    </submittedName>
</protein>
<proteinExistence type="predicted"/>
<dbReference type="EMBL" id="CP019628">
    <property type="protein sequence ID" value="AQP98629.1"/>
    <property type="molecule type" value="Genomic_DNA"/>
</dbReference>
<dbReference type="Proteomes" id="UP000188243">
    <property type="component" value="Chromosome"/>
</dbReference>